<gene>
    <name evidence="7" type="ORF">FYJ85_03395</name>
</gene>
<evidence type="ECO:0000259" key="6">
    <source>
        <dbReference type="PROSITE" id="PS51379"/>
    </source>
</evidence>
<dbReference type="SUPFAM" id="SSF52833">
    <property type="entry name" value="Thioredoxin-like"/>
    <property type="match status" value="1"/>
</dbReference>
<dbReference type="Gene3D" id="3.40.50.11540">
    <property type="entry name" value="NADH-ubiquinone oxidoreductase 51kDa subunit"/>
    <property type="match status" value="1"/>
</dbReference>
<dbReference type="Proteomes" id="UP000435649">
    <property type="component" value="Unassembled WGS sequence"/>
</dbReference>
<dbReference type="GO" id="GO:0046872">
    <property type="term" value="F:metal ion binding"/>
    <property type="evidence" value="ECO:0007669"/>
    <property type="project" value="UniProtKB-KW"/>
</dbReference>
<dbReference type="Pfam" id="PF01512">
    <property type="entry name" value="Complex1_51K"/>
    <property type="match status" value="1"/>
</dbReference>
<dbReference type="InterPro" id="IPR037207">
    <property type="entry name" value="Nuop51_4Fe4S-bd_sf"/>
</dbReference>
<dbReference type="AlphaFoldDB" id="A0A844G0P1"/>
<dbReference type="PROSITE" id="PS00198">
    <property type="entry name" value="4FE4S_FER_1"/>
    <property type="match status" value="2"/>
</dbReference>
<accession>A0A844G0P1</accession>
<dbReference type="PROSITE" id="PS51379">
    <property type="entry name" value="4FE4S_FER_2"/>
    <property type="match status" value="2"/>
</dbReference>
<comment type="similarity">
    <text evidence="1">Belongs to the complex I 51 kDa subunit family.</text>
</comment>
<dbReference type="SUPFAM" id="SSF140490">
    <property type="entry name" value="Nqo1C-terminal domain-like"/>
    <property type="match status" value="1"/>
</dbReference>
<evidence type="ECO:0000256" key="2">
    <source>
        <dbReference type="ARBA" id="ARBA00022485"/>
    </source>
</evidence>
<feature type="domain" description="4Fe-4S ferredoxin-type" evidence="6">
    <location>
        <begin position="515"/>
        <end position="540"/>
    </location>
</feature>
<reference evidence="7 8" key="1">
    <citation type="submission" date="2019-08" db="EMBL/GenBank/DDBJ databases">
        <title>In-depth cultivation of the pig gut microbiome towards novel bacterial diversity and tailored functional studies.</title>
        <authorList>
            <person name="Wylensek D."/>
            <person name="Hitch T.C.A."/>
            <person name="Clavel T."/>
        </authorList>
    </citation>
    <scope>NUCLEOTIDE SEQUENCE [LARGE SCALE GENOMIC DNA]</scope>
    <source>
        <strain evidence="7 8">BBE-744-WT-12</strain>
    </source>
</reference>
<dbReference type="SMART" id="SM00928">
    <property type="entry name" value="NADH_4Fe-4S"/>
    <property type="match status" value="1"/>
</dbReference>
<sequence>MSQAKIKKIRVGVASCGVAAGADAVLELLRSRSESVPVEGTGCLGHCYAEPMVEVVLDGGDSVFYRNVKAENGYIDNILSLGEKDRFEIPPARKAKELIKVLALAGRIDPTRFEDYVENGGYDGLKRALSMTPAEVVNEVKLSGLRGRGGGGFPTGTKWSFLAAKDTPEKILICNADEGDPGAFMDRSLMESVPHQVLEGMLIAAYATGATKLFIYCRAEYPMAIKHLKIAIAQIQEHKLNVIAGRELEIIIKEGAGAFVCGEETALIASLEGQRGTPRFRPPFPTDRGWQGHPSMINNVETFGNVPLILREGAAAFASIGTEGSKGTKLFALAGDLKNPGLVEVPMGTTLREIVFDIGGADPEKVKAVQTGGPSGGCIPVELFDTPVDYDSLKKLGAIMGSGGMIVIGKDRCMVETARYFLDFTHRESCGKCTFCRVGTTRMFETLERIVAGKGEMADLEFLEDIGPKIRMGSLCGLGQTAPNPVLATLRYYRHEYEAHVKDHQCDALQCNALVDMYLDKTNCIKCKLCIKTCPVGAISDDFVIDNDKCTRCNACKDVCPKKTIHRVKKGSEQ</sequence>
<dbReference type="Gene3D" id="3.30.70.20">
    <property type="match status" value="1"/>
</dbReference>
<dbReference type="Pfam" id="PF00037">
    <property type="entry name" value="Fer4"/>
    <property type="match status" value="2"/>
</dbReference>
<evidence type="ECO:0000256" key="4">
    <source>
        <dbReference type="ARBA" id="ARBA00023004"/>
    </source>
</evidence>
<dbReference type="CDD" id="cd02980">
    <property type="entry name" value="TRX_Fd_family"/>
    <property type="match status" value="1"/>
</dbReference>
<dbReference type="SUPFAM" id="SSF54862">
    <property type="entry name" value="4Fe-4S ferredoxins"/>
    <property type="match status" value="1"/>
</dbReference>
<dbReference type="RefSeq" id="WP_154416991.1">
    <property type="nucleotide sequence ID" value="NZ_CALXOB010000031.1"/>
</dbReference>
<dbReference type="Gene3D" id="1.20.1440.230">
    <property type="entry name" value="NADH-ubiquinone oxidoreductase 51kDa subunit, iron-sulphur binding domain"/>
    <property type="match status" value="1"/>
</dbReference>
<dbReference type="FunFam" id="1.20.1440.230:FF:000001">
    <property type="entry name" value="Mitochondrial NADH dehydrogenase flavoprotein 1"/>
    <property type="match status" value="1"/>
</dbReference>
<proteinExistence type="inferred from homology"/>
<dbReference type="Gene3D" id="6.10.250.1450">
    <property type="match status" value="1"/>
</dbReference>
<evidence type="ECO:0000256" key="1">
    <source>
        <dbReference type="ARBA" id="ARBA00007523"/>
    </source>
</evidence>
<dbReference type="SUPFAM" id="SSF142984">
    <property type="entry name" value="Nqo1 middle domain-like"/>
    <property type="match status" value="1"/>
</dbReference>
<dbReference type="InterPro" id="IPR017896">
    <property type="entry name" value="4Fe4S_Fe-S-bd"/>
</dbReference>
<evidence type="ECO:0000256" key="5">
    <source>
        <dbReference type="ARBA" id="ARBA00023014"/>
    </source>
</evidence>
<dbReference type="Gene3D" id="3.10.20.600">
    <property type="match status" value="1"/>
</dbReference>
<evidence type="ECO:0000313" key="8">
    <source>
        <dbReference type="Proteomes" id="UP000435649"/>
    </source>
</evidence>
<dbReference type="InterPro" id="IPR017900">
    <property type="entry name" value="4Fe4S_Fe_S_CS"/>
</dbReference>
<dbReference type="InterPro" id="IPR037225">
    <property type="entry name" value="Nuo51_FMN-bd_sf"/>
</dbReference>
<dbReference type="PANTHER" id="PTHR43578:SF3">
    <property type="entry name" value="NADH-QUINONE OXIDOREDUCTASE SUBUNIT F"/>
    <property type="match status" value="1"/>
</dbReference>
<dbReference type="InterPro" id="IPR036249">
    <property type="entry name" value="Thioredoxin-like_sf"/>
</dbReference>
<dbReference type="GO" id="GO:0051539">
    <property type="term" value="F:4 iron, 4 sulfur cluster binding"/>
    <property type="evidence" value="ECO:0007669"/>
    <property type="project" value="UniProtKB-KW"/>
</dbReference>
<comment type="caution">
    <text evidence="7">The sequence shown here is derived from an EMBL/GenBank/DDBJ whole genome shotgun (WGS) entry which is preliminary data.</text>
</comment>
<dbReference type="Gene3D" id="3.40.30.10">
    <property type="entry name" value="Glutaredoxin"/>
    <property type="match status" value="1"/>
</dbReference>
<protein>
    <submittedName>
        <fullName evidence="7">NADH-quinone oxidoreductase subunit F</fullName>
    </submittedName>
</protein>
<dbReference type="InterPro" id="IPR011538">
    <property type="entry name" value="Nuo51_FMN-bd"/>
</dbReference>
<dbReference type="PANTHER" id="PTHR43578">
    <property type="entry name" value="NADH-QUINONE OXIDOREDUCTASE SUBUNIT F"/>
    <property type="match status" value="1"/>
</dbReference>
<keyword evidence="8" id="KW-1185">Reference proteome</keyword>
<organism evidence="7 8">
    <name type="scientific">Victivallis lenta</name>
    <dbReference type="NCBI Taxonomy" id="2606640"/>
    <lineage>
        <taxon>Bacteria</taxon>
        <taxon>Pseudomonadati</taxon>
        <taxon>Lentisphaerota</taxon>
        <taxon>Lentisphaeria</taxon>
        <taxon>Victivallales</taxon>
        <taxon>Victivallaceae</taxon>
        <taxon>Victivallis</taxon>
    </lineage>
</organism>
<dbReference type="InterPro" id="IPR019575">
    <property type="entry name" value="Nuop51_4Fe4S-bd"/>
</dbReference>
<keyword evidence="5" id="KW-0411">Iron-sulfur</keyword>
<keyword evidence="4" id="KW-0408">Iron</keyword>
<dbReference type="EMBL" id="VUNS01000002">
    <property type="protein sequence ID" value="MST96089.1"/>
    <property type="molecule type" value="Genomic_DNA"/>
</dbReference>
<keyword evidence="3" id="KW-0479">Metal-binding</keyword>
<name>A0A844G0P1_9BACT</name>
<evidence type="ECO:0000313" key="7">
    <source>
        <dbReference type="EMBL" id="MST96089.1"/>
    </source>
</evidence>
<dbReference type="Pfam" id="PF10589">
    <property type="entry name" value="NADH_4Fe-4S"/>
    <property type="match status" value="1"/>
</dbReference>
<evidence type="ECO:0000256" key="3">
    <source>
        <dbReference type="ARBA" id="ARBA00022723"/>
    </source>
</evidence>
<keyword evidence="2" id="KW-0004">4Fe-4S</keyword>
<dbReference type="SUPFAM" id="SSF142019">
    <property type="entry name" value="Nqo1 FMN-binding domain-like"/>
    <property type="match status" value="1"/>
</dbReference>
<feature type="domain" description="4Fe-4S ferredoxin-type" evidence="6">
    <location>
        <begin position="541"/>
        <end position="570"/>
    </location>
</feature>